<sequence length="328" mass="35979">MKRSLAIVIGLMLCFSGSVALADCGKVTIGEMNWGSAQVIANVEKFVLEVGYGCQVELIQTSTVPAMTSMVEKGEPDIASEIWVNSVKEVFNKGVEDGRVVSAGNVLSDGGVESWWIPKYFSDANPNIKTIQDVIANAKMFQDPEDPSKGRFYSCPSGWACKIINNNLFRAYGMEASFNNFDPGSAEGLAASIAKAYERKEPWFGYYWAPTAVLGKYPMVEVKLGEFNAEGHPCNTKENCDNPHAGRYPPSAVLAATTKKFMDSHKAEFEFLQKISIPNDVMNAVLAWGEENQAEGNEMAGYFIQTYGDLWVSWLPDDVATKVKAALQ</sequence>
<proteinExistence type="predicted"/>
<dbReference type="HOGENOM" id="CLU_072510_0_0_7"/>
<evidence type="ECO:0000313" key="4">
    <source>
        <dbReference type="Proteomes" id="UP000019141"/>
    </source>
</evidence>
<dbReference type="Pfam" id="PF04069">
    <property type="entry name" value="OpuAC"/>
    <property type="match status" value="1"/>
</dbReference>
<name>W4LNC3_ENTF1</name>
<reference evidence="3 4" key="1">
    <citation type="journal article" date="2014" name="Nature">
        <title>An environmental bacterial taxon with a large and distinct metabolic repertoire.</title>
        <authorList>
            <person name="Wilson M.C."/>
            <person name="Mori T."/>
            <person name="Ruckert C."/>
            <person name="Uria A.R."/>
            <person name="Helf M.J."/>
            <person name="Takada K."/>
            <person name="Gernert C."/>
            <person name="Steffens U.A."/>
            <person name="Heycke N."/>
            <person name="Schmitt S."/>
            <person name="Rinke C."/>
            <person name="Helfrich E.J."/>
            <person name="Brachmann A.O."/>
            <person name="Gurgui C."/>
            <person name="Wakimoto T."/>
            <person name="Kracht M."/>
            <person name="Crusemann M."/>
            <person name="Hentschel U."/>
            <person name="Abe I."/>
            <person name="Matsunaga S."/>
            <person name="Kalinowski J."/>
            <person name="Takeyama H."/>
            <person name="Piel J."/>
        </authorList>
    </citation>
    <scope>NUCLEOTIDE SEQUENCE [LARGE SCALE GENOMIC DNA]</scope>
    <source>
        <strain evidence="4">TSY1</strain>
    </source>
</reference>
<feature type="chain" id="PRO_5004845901" evidence="1">
    <location>
        <begin position="23"/>
        <end position="328"/>
    </location>
</feature>
<dbReference type="Gene3D" id="3.10.105.10">
    <property type="entry name" value="Dipeptide-binding Protein, Domain 3"/>
    <property type="match status" value="1"/>
</dbReference>
<dbReference type="Gene3D" id="3.40.190.100">
    <property type="entry name" value="Glycine betaine-binding periplasmic protein, domain 2"/>
    <property type="match status" value="1"/>
</dbReference>
<feature type="domain" description="ABC-type glycine betaine transport system substrate-binding" evidence="2">
    <location>
        <begin position="26"/>
        <end position="305"/>
    </location>
</feature>
<dbReference type="SUPFAM" id="SSF53850">
    <property type="entry name" value="Periplasmic binding protein-like II"/>
    <property type="match status" value="1"/>
</dbReference>
<accession>W4LNC3</accession>
<dbReference type="Proteomes" id="UP000019141">
    <property type="component" value="Unassembled WGS sequence"/>
</dbReference>
<comment type="caution">
    <text evidence="3">The sequence shown here is derived from an EMBL/GenBank/DDBJ whole genome shotgun (WGS) entry which is preliminary data.</text>
</comment>
<evidence type="ECO:0000313" key="3">
    <source>
        <dbReference type="EMBL" id="ETW99472.1"/>
    </source>
</evidence>
<dbReference type="AlphaFoldDB" id="W4LNC3"/>
<keyword evidence="1" id="KW-0732">Signal</keyword>
<dbReference type="GO" id="GO:0022857">
    <property type="term" value="F:transmembrane transporter activity"/>
    <property type="evidence" value="ECO:0007669"/>
    <property type="project" value="InterPro"/>
</dbReference>
<feature type="signal peptide" evidence="1">
    <location>
        <begin position="1"/>
        <end position="22"/>
    </location>
</feature>
<evidence type="ECO:0000256" key="1">
    <source>
        <dbReference type="SAM" id="SignalP"/>
    </source>
</evidence>
<dbReference type="GO" id="GO:0043190">
    <property type="term" value="C:ATP-binding cassette (ABC) transporter complex"/>
    <property type="evidence" value="ECO:0007669"/>
    <property type="project" value="InterPro"/>
</dbReference>
<evidence type="ECO:0000259" key="2">
    <source>
        <dbReference type="Pfam" id="PF04069"/>
    </source>
</evidence>
<protein>
    <submittedName>
        <fullName evidence="3">ABC transporter substrate-binding protein</fullName>
    </submittedName>
</protein>
<keyword evidence="4" id="KW-1185">Reference proteome</keyword>
<organism evidence="3 4">
    <name type="scientific">Entotheonella factor</name>
    <dbReference type="NCBI Taxonomy" id="1429438"/>
    <lineage>
        <taxon>Bacteria</taxon>
        <taxon>Pseudomonadati</taxon>
        <taxon>Nitrospinota/Tectimicrobiota group</taxon>
        <taxon>Candidatus Tectimicrobiota</taxon>
        <taxon>Candidatus Entotheonellia</taxon>
        <taxon>Candidatus Entotheonellales</taxon>
        <taxon>Candidatus Entotheonellaceae</taxon>
        <taxon>Candidatus Entotheonella</taxon>
    </lineage>
</organism>
<dbReference type="CDD" id="cd13641">
    <property type="entry name" value="PBP2_HisX_like"/>
    <property type="match status" value="1"/>
</dbReference>
<dbReference type="InterPro" id="IPR007210">
    <property type="entry name" value="ABC_Gly_betaine_transp_sub-bd"/>
</dbReference>
<dbReference type="EMBL" id="AZHW01000441">
    <property type="protein sequence ID" value="ETW99472.1"/>
    <property type="molecule type" value="Genomic_DNA"/>
</dbReference>
<gene>
    <name evidence="3" type="ORF">ETSY1_14860</name>
</gene>